<evidence type="ECO:0000313" key="1">
    <source>
        <dbReference type="EMBL" id="GKT41643.1"/>
    </source>
</evidence>
<dbReference type="GeneID" id="73322626"/>
<evidence type="ECO:0000313" key="2">
    <source>
        <dbReference type="Proteomes" id="UP001055115"/>
    </source>
</evidence>
<comment type="caution">
    <text evidence="1">The sequence shown here is derived from an EMBL/GenBank/DDBJ whole genome shotgun (WGS) entry which is preliminary data.</text>
</comment>
<dbReference type="EMBL" id="BQXU01000003">
    <property type="protein sequence ID" value="GKT41643.1"/>
    <property type="molecule type" value="Genomic_DNA"/>
</dbReference>
<protein>
    <submittedName>
        <fullName evidence="1">Signal peptidase complex catalytic subunit SEC11</fullName>
    </submittedName>
</protein>
<proteinExistence type="predicted"/>
<dbReference type="AlphaFoldDB" id="A0AA37L8J4"/>
<gene>
    <name evidence="1" type="ORF">ColSpa_01824</name>
</gene>
<dbReference type="RefSeq" id="XP_049123993.1">
    <property type="nucleotide sequence ID" value="XM_049268036.1"/>
</dbReference>
<dbReference type="Proteomes" id="UP001055115">
    <property type="component" value="Unassembled WGS sequence"/>
</dbReference>
<keyword evidence="2" id="KW-1185">Reference proteome</keyword>
<organism evidence="1 2">
    <name type="scientific">Colletotrichum spaethianum</name>
    <dbReference type="NCBI Taxonomy" id="700344"/>
    <lineage>
        <taxon>Eukaryota</taxon>
        <taxon>Fungi</taxon>
        <taxon>Dikarya</taxon>
        <taxon>Ascomycota</taxon>
        <taxon>Pezizomycotina</taxon>
        <taxon>Sordariomycetes</taxon>
        <taxon>Hypocreomycetidae</taxon>
        <taxon>Glomerellales</taxon>
        <taxon>Glomerellaceae</taxon>
        <taxon>Colletotrichum</taxon>
        <taxon>Colletotrichum spaethianum species complex</taxon>
    </lineage>
</organism>
<sequence>MCQIFMFIGGNVFILCIEVVILTAVDHHHVAAALAPLSVCANIGDALDYTISATIRTNTFDKALERSLPESAPESLEDLYSDLSIQLSYPVGSEE</sequence>
<reference evidence="1 2" key="1">
    <citation type="submission" date="2022-03" db="EMBL/GenBank/DDBJ databases">
        <title>Genome data of Colletotrichum spp.</title>
        <authorList>
            <person name="Utami Y.D."/>
            <person name="Hiruma K."/>
        </authorList>
    </citation>
    <scope>NUCLEOTIDE SEQUENCE [LARGE SCALE GENOMIC DNA]</scope>
    <source>
        <strain evidence="1 2">MAFF 239500</strain>
    </source>
</reference>
<accession>A0AA37L8J4</accession>
<name>A0AA37L8J4_9PEZI</name>